<gene>
    <name evidence="3" type="ORF">SAMN02949497_0742</name>
</gene>
<dbReference type="SUPFAM" id="SSF51366">
    <property type="entry name" value="Ribulose-phoshate binding barrel"/>
    <property type="match status" value="1"/>
</dbReference>
<dbReference type="CDD" id="cd00429">
    <property type="entry name" value="RPE"/>
    <property type="match status" value="1"/>
</dbReference>
<dbReference type="Gene3D" id="3.20.20.70">
    <property type="entry name" value="Aldolase class I"/>
    <property type="match status" value="1"/>
</dbReference>
<accession>A0A1Y6CTD5</accession>
<protein>
    <submittedName>
        <fullName evidence="3">Ribulose-phosphate 3-epimerase</fullName>
    </submittedName>
</protein>
<evidence type="ECO:0000313" key="4">
    <source>
        <dbReference type="Proteomes" id="UP000192923"/>
    </source>
</evidence>
<dbReference type="InterPro" id="IPR011060">
    <property type="entry name" value="RibuloseP-bd_barrel"/>
</dbReference>
<evidence type="ECO:0000256" key="1">
    <source>
        <dbReference type="ARBA" id="ARBA00022723"/>
    </source>
</evidence>
<dbReference type="InterPro" id="IPR000056">
    <property type="entry name" value="Ribul_P_3_epim-like"/>
</dbReference>
<keyword evidence="4" id="KW-1185">Reference proteome</keyword>
<dbReference type="Pfam" id="PF00834">
    <property type="entry name" value="Ribul_P_3_epim"/>
    <property type="match status" value="1"/>
</dbReference>
<dbReference type="EMBL" id="FXAM01000001">
    <property type="protein sequence ID" value="SMF93460.1"/>
    <property type="molecule type" value="Genomic_DNA"/>
</dbReference>
<sequence>MNSPKSHHIAISASLICCDLLNVERELRQMEEAGIDSLHIDLIDGHFSPSMPLGLDLVRQARRKTRLPFDAHLMVENNEFFVQEMLDIGAERIAFHYESAFHVDRLLCLIRERGVKAGLALMPTTPLSVLDYCVDRLDFVLLMLINPGFAGRKDETQVPYALRRVADCRRHLQGFGLDIPIEVDGRVDFDTIPGLIAAGATDLVVGTRSAFHPGGTLAENIHRMRQAAAAGFSKRPGPACG</sequence>
<dbReference type="STRING" id="1760988.SAMN02949497_0742"/>
<organism evidence="3 4">
    <name type="scientific">Methylomagnum ishizawai</name>
    <dbReference type="NCBI Taxonomy" id="1760988"/>
    <lineage>
        <taxon>Bacteria</taxon>
        <taxon>Pseudomonadati</taxon>
        <taxon>Pseudomonadota</taxon>
        <taxon>Gammaproteobacteria</taxon>
        <taxon>Methylococcales</taxon>
        <taxon>Methylococcaceae</taxon>
        <taxon>Methylomagnum</taxon>
    </lineage>
</organism>
<dbReference type="GO" id="GO:0016857">
    <property type="term" value="F:racemase and epimerase activity, acting on carbohydrates and derivatives"/>
    <property type="evidence" value="ECO:0007669"/>
    <property type="project" value="InterPro"/>
</dbReference>
<proteinExistence type="predicted"/>
<dbReference type="RefSeq" id="WP_085210055.1">
    <property type="nucleotide sequence ID" value="NZ_FXAM01000001.1"/>
</dbReference>
<reference evidence="3 4" key="1">
    <citation type="submission" date="2016-12" db="EMBL/GenBank/DDBJ databases">
        <authorList>
            <person name="Song W.-J."/>
            <person name="Kurnit D.M."/>
        </authorList>
    </citation>
    <scope>NUCLEOTIDE SEQUENCE [LARGE SCALE GENOMIC DNA]</scope>
    <source>
        <strain evidence="3 4">175</strain>
    </source>
</reference>
<dbReference type="Proteomes" id="UP000192923">
    <property type="component" value="Unassembled WGS sequence"/>
</dbReference>
<dbReference type="AlphaFoldDB" id="A0A1Y6CTD5"/>
<dbReference type="GO" id="GO:0046872">
    <property type="term" value="F:metal ion binding"/>
    <property type="evidence" value="ECO:0007669"/>
    <property type="project" value="UniProtKB-KW"/>
</dbReference>
<name>A0A1Y6CTD5_9GAMM</name>
<evidence type="ECO:0000256" key="2">
    <source>
        <dbReference type="ARBA" id="ARBA00023235"/>
    </source>
</evidence>
<dbReference type="PANTHER" id="PTHR11749">
    <property type="entry name" value="RIBULOSE-5-PHOSPHATE-3-EPIMERASE"/>
    <property type="match status" value="1"/>
</dbReference>
<keyword evidence="2" id="KW-0413">Isomerase</keyword>
<dbReference type="GO" id="GO:0005975">
    <property type="term" value="P:carbohydrate metabolic process"/>
    <property type="evidence" value="ECO:0007669"/>
    <property type="project" value="InterPro"/>
</dbReference>
<dbReference type="InterPro" id="IPR013785">
    <property type="entry name" value="Aldolase_TIM"/>
</dbReference>
<dbReference type="OrthoDB" id="1645589at2"/>
<keyword evidence="1" id="KW-0479">Metal-binding</keyword>
<evidence type="ECO:0000313" key="3">
    <source>
        <dbReference type="EMBL" id="SMF93460.1"/>
    </source>
</evidence>